<accession>A0A286G3M7</accession>
<organism evidence="2 3">
    <name type="scientific">Caenispirillum bisanense</name>
    <dbReference type="NCBI Taxonomy" id="414052"/>
    <lineage>
        <taxon>Bacteria</taxon>
        <taxon>Pseudomonadati</taxon>
        <taxon>Pseudomonadota</taxon>
        <taxon>Alphaproteobacteria</taxon>
        <taxon>Rhodospirillales</taxon>
        <taxon>Novispirillaceae</taxon>
        <taxon>Caenispirillum</taxon>
    </lineage>
</organism>
<dbReference type="OrthoDB" id="9815497at2"/>
<gene>
    <name evidence="2" type="ORF">SAMN05421508_101445</name>
</gene>
<reference evidence="2 3" key="1">
    <citation type="submission" date="2017-09" db="EMBL/GenBank/DDBJ databases">
        <authorList>
            <person name="Ehlers B."/>
            <person name="Leendertz F.H."/>
        </authorList>
    </citation>
    <scope>NUCLEOTIDE SEQUENCE [LARGE SCALE GENOMIC DNA]</scope>
    <source>
        <strain evidence="2 3">USBA 140</strain>
    </source>
</reference>
<dbReference type="RefSeq" id="WP_097277332.1">
    <property type="nucleotide sequence ID" value="NZ_OCNJ01000001.1"/>
</dbReference>
<dbReference type="InterPro" id="IPR052698">
    <property type="entry name" value="MoCofactor_Util/Proc"/>
</dbReference>
<name>A0A286G3M7_9PROT</name>
<dbReference type="PANTHER" id="PTHR30388:SF4">
    <property type="entry name" value="MOLYBDENUM COFACTOR INSERTION CHAPERONE PAOD"/>
    <property type="match status" value="1"/>
</dbReference>
<dbReference type="PANTHER" id="PTHR30388">
    <property type="entry name" value="ALDEHYDE OXIDOREDUCTASE MOLYBDENUM COFACTOR ASSEMBLY PROTEIN"/>
    <property type="match status" value="1"/>
</dbReference>
<evidence type="ECO:0000259" key="1">
    <source>
        <dbReference type="Pfam" id="PF02625"/>
    </source>
</evidence>
<dbReference type="Proteomes" id="UP000219621">
    <property type="component" value="Unassembled WGS sequence"/>
</dbReference>
<dbReference type="Pfam" id="PF02625">
    <property type="entry name" value="XdhC_CoxI"/>
    <property type="match status" value="1"/>
</dbReference>
<evidence type="ECO:0000313" key="2">
    <source>
        <dbReference type="EMBL" id="SOD90115.1"/>
    </source>
</evidence>
<dbReference type="EMBL" id="OCNJ01000001">
    <property type="protein sequence ID" value="SOD90115.1"/>
    <property type="molecule type" value="Genomic_DNA"/>
</dbReference>
<dbReference type="AlphaFoldDB" id="A0A286G3M7"/>
<sequence length="116" mass="11806">MTPTSTSSPTPAAPQDPLLAVRDWSAAGVPCALATVMRTWGSSPRPVGSKLAVREDGEMVGSVSGGCVEGAVVDAAMTAMKTGRPQTLEFGVADETAWAVGLACGGRIEIYVEAIV</sequence>
<keyword evidence="3" id="KW-1185">Reference proteome</keyword>
<feature type="domain" description="XdhC- CoxI" evidence="1">
    <location>
        <begin position="24"/>
        <end position="91"/>
    </location>
</feature>
<dbReference type="InterPro" id="IPR003777">
    <property type="entry name" value="XdhC_CoxI"/>
</dbReference>
<proteinExistence type="predicted"/>
<protein>
    <submittedName>
        <fullName evidence="2">Predicted sulfurylase small subunit, molybdopterin cytosine dinucleotide biosynthesis</fullName>
    </submittedName>
</protein>
<evidence type="ECO:0000313" key="3">
    <source>
        <dbReference type="Proteomes" id="UP000219621"/>
    </source>
</evidence>